<dbReference type="Gene3D" id="3.90.550.10">
    <property type="entry name" value="Spore Coat Polysaccharide Biosynthesis Protein SpsA, Chain A"/>
    <property type="match status" value="1"/>
</dbReference>
<dbReference type="AlphaFoldDB" id="A0A919VH33"/>
<evidence type="ECO:0000313" key="2">
    <source>
        <dbReference type="EMBL" id="GIM29266.1"/>
    </source>
</evidence>
<dbReference type="EMBL" id="BOPZ01000015">
    <property type="protein sequence ID" value="GIM29266.1"/>
    <property type="molecule type" value="Genomic_DNA"/>
</dbReference>
<dbReference type="PANTHER" id="PTHR43777:SF1">
    <property type="entry name" value="MOLYBDENUM COFACTOR CYTIDYLYLTRANSFERASE"/>
    <property type="match status" value="1"/>
</dbReference>
<dbReference type="RefSeq" id="WP_212903973.1">
    <property type="nucleotide sequence ID" value="NZ_BOPZ01000015.1"/>
</dbReference>
<organism evidence="2 3">
    <name type="scientific">Clostridium polyendosporum</name>
    <dbReference type="NCBI Taxonomy" id="69208"/>
    <lineage>
        <taxon>Bacteria</taxon>
        <taxon>Bacillati</taxon>
        <taxon>Bacillota</taxon>
        <taxon>Clostridia</taxon>
        <taxon>Eubacteriales</taxon>
        <taxon>Clostridiaceae</taxon>
        <taxon>Clostridium</taxon>
    </lineage>
</organism>
<gene>
    <name evidence="2" type="ORF">CPJCM30710_19320</name>
</gene>
<feature type="domain" description="MobA-like NTP transferase" evidence="1">
    <location>
        <begin position="5"/>
        <end position="156"/>
    </location>
</feature>
<sequence length="197" mass="22459">MEVEGVILAAGFSSRAGTYKMTLEINGETVIERCVKSMYDVCSRIIVVGGYRKEVIKEILDKYSKVEVVYNNAYEQGMFTSAIEGFKYIKEEKIFFTPGDYPLISKDVYDTLLKASGDIIIPSYNGKKGHPVLMKKCIVQELLQSTRFSTLKDFINSKGFVKVDVDEEGILIDIDTMEDYLKAKNIFRQNYRIQKHG</sequence>
<proteinExistence type="predicted"/>
<keyword evidence="3" id="KW-1185">Reference proteome</keyword>
<dbReference type="Pfam" id="PF12804">
    <property type="entry name" value="NTP_transf_3"/>
    <property type="match status" value="1"/>
</dbReference>
<evidence type="ECO:0000313" key="3">
    <source>
        <dbReference type="Proteomes" id="UP000679179"/>
    </source>
</evidence>
<dbReference type="SUPFAM" id="SSF53448">
    <property type="entry name" value="Nucleotide-diphospho-sugar transferases"/>
    <property type="match status" value="1"/>
</dbReference>
<dbReference type="InterPro" id="IPR025877">
    <property type="entry name" value="MobA-like_NTP_Trfase"/>
</dbReference>
<dbReference type="PANTHER" id="PTHR43777">
    <property type="entry name" value="MOLYBDENUM COFACTOR CYTIDYLYLTRANSFERASE"/>
    <property type="match status" value="1"/>
</dbReference>
<dbReference type="CDD" id="cd04182">
    <property type="entry name" value="GT_2_like_f"/>
    <property type="match status" value="1"/>
</dbReference>
<dbReference type="InterPro" id="IPR029044">
    <property type="entry name" value="Nucleotide-diphossugar_trans"/>
</dbReference>
<dbReference type="Proteomes" id="UP000679179">
    <property type="component" value="Unassembled WGS sequence"/>
</dbReference>
<evidence type="ECO:0000259" key="1">
    <source>
        <dbReference type="Pfam" id="PF12804"/>
    </source>
</evidence>
<comment type="caution">
    <text evidence="2">The sequence shown here is derived from an EMBL/GenBank/DDBJ whole genome shotgun (WGS) entry which is preliminary data.</text>
</comment>
<dbReference type="GO" id="GO:0016779">
    <property type="term" value="F:nucleotidyltransferase activity"/>
    <property type="evidence" value="ECO:0007669"/>
    <property type="project" value="UniProtKB-ARBA"/>
</dbReference>
<protein>
    <recommendedName>
        <fullName evidence="1">MobA-like NTP transferase domain-containing protein</fullName>
    </recommendedName>
</protein>
<name>A0A919VH33_9CLOT</name>
<accession>A0A919VH33</accession>
<reference evidence="2" key="1">
    <citation type="submission" date="2021-03" db="EMBL/GenBank/DDBJ databases">
        <title>Taxonomic study of Clostridium polyendosporum from meadow-gley soil under rice.</title>
        <authorList>
            <person name="Kobayashi H."/>
            <person name="Tanizawa Y."/>
            <person name="Yagura M."/>
        </authorList>
    </citation>
    <scope>NUCLEOTIDE SEQUENCE</scope>
    <source>
        <strain evidence="2">JCM 30710</strain>
    </source>
</reference>